<sequence length="322" mass="36772">MDPESKEGILDSYFRNALNAHCMSRLDVQPVGCDDSQDVQNPMLHDLIDTTDNSYPRHIHTSCETDVMLYLHRLKSAETNGGIVVCKMAMATIQGEENLQHEAEIYEAPYTEPLRGNIMPNYFGLFRGVVDEQTVTCMVLEFCGEAVSGSLHEQKESFRKAVIEAYLELHSERIQLVKGGREDYKTRDIIRRSDGTPCLVDFSEACRHIGGPCVTSELEYSDYKTPHEWPRSDLECGELLAVFGDAWVFVSARLEIRSASMFIHYDKDASAQDYWDTYGRAFKAQGYSREDGLALIQQACQKHEDHLERRLRILDEVERVNQ</sequence>
<gene>
    <name evidence="1" type="ORF">C8Q71DRAFT_790960</name>
</gene>
<reference evidence="1 2" key="1">
    <citation type="journal article" date="2021" name="Environ. Microbiol.">
        <title>Gene family expansions and transcriptome signatures uncover fungal adaptations to wood decay.</title>
        <authorList>
            <person name="Hage H."/>
            <person name="Miyauchi S."/>
            <person name="Viragh M."/>
            <person name="Drula E."/>
            <person name="Min B."/>
            <person name="Chaduli D."/>
            <person name="Navarro D."/>
            <person name="Favel A."/>
            <person name="Norest M."/>
            <person name="Lesage-Meessen L."/>
            <person name="Balint B."/>
            <person name="Merenyi Z."/>
            <person name="de Eugenio L."/>
            <person name="Morin E."/>
            <person name="Martinez A.T."/>
            <person name="Baldrian P."/>
            <person name="Stursova M."/>
            <person name="Martinez M.J."/>
            <person name="Novotny C."/>
            <person name="Magnuson J.K."/>
            <person name="Spatafora J.W."/>
            <person name="Maurice S."/>
            <person name="Pangilinan J."/>
            <person name="Andreopoulos W."/>
            <person name="LaButti K."/>
            <person name="Hundley H."/>
            <person name="Na H."/>
            <person name="Kuo A."/>
            <person name="Barry K."/>
            <person name="Lipzen A."/>
            <person name="Henrissat B."/>
            <person name="Riley R."/>
            <person name="Ahrendt S."/>
            <person name="Nagy L.G."/>
            <person name="Grigoriev I.V."/>
            <person name="Martin F."/>
            <person name="Rosso M.N."/>
        </authorList>
    </citation>
    <scope>NUCLEOTIDE SEQUENCE [LARGE SCALE GENOMIC DNA]</scope>
    <source>
        <strain evidence="1 2">CIRM-BRFM 1785</strain>
    </source>
</reference>
<dbReference type="EMBL" id="JADCUA010000039">
    <property type="protein sequence ID" value="KAH9829396.1"/>
    <property type="molecule type" value="Genomic_DNA"/>
</dbReference>
<organism evidence="1 2">
    <name type="scientific">Rhodofomes roseus</name>
    <dbReference type="NCBI Taxonomy" id="34475"/>
    <lineage>
        <taxon>Eukaryota</taxon>
        <taxon>Fungi</taxon>
        <taxon>Dikarya</taxon>
        <taxon>Basidiomycota</taxon>
        <taxon>Agaricomycotina</taxon>
        <taxon>Agaricomycetes</taxon>
        <taxon>Polyporales</taxon>
        <taxon>Rhodofomes</taxon>
    </lineage>
</organism>
<protein>
    <submittedName>
        <fullName evidence="1">Uncharacterized protein</fullName>
    </submittedName>
</protein>
<name>A0ABQ8JZ91_9APHY</name>
<comment type="caution">
    <text evidence="1">The sequence shown here is derived from an EMBL/GenBank/DDBJ whole genome shotgun (WGS) entry which is preliminary data.</text>
</comment>
<keyword evidence="2" id="KW-1185">Reference proteome</keyword>
<evidence type="ECO:0000313" key="2">
    <source>
        <dbReference type="Proteomes" id="UP000814176"/>
    </source>
</evidence>
<dbReference type="Proteomes" id="UP000814176">
    <property type="component" value="Unassembled WGS sequence"/>
</dbReference>
<dbReference type="GeneID" id="72006059"/>
<evidence type="ECO:0000313" key="1">
    <source>
        <dbReference type="EMBL" id="KAH9829396.1"/>
    </source>
</evidence>
<accession>A0ABQ8JZ91</accession>
<dbReference type="RefSeq" id="XP_047772870.1">
    <property type="nucleotide sequence ID" value="XM_047925327.1"/>
</dbReference>
<proteinExistence type="predicted"/>